<feature type="signal peptide" evidence="8">
    <location>
        <begin position="1"/>
        <end position="27"/>
    </location>
</feature>
<dbReference type="PANTHER" id="PTHR31052:SF3">
    <property type="entry name" value="COBRA-LIKE PROTEIN 7"/>
    <property type="match status" value="1"/>
</dbReference>
<dbReference type="GO" id="GO:0010215">
    <property type="term" value="P:cellulose microfibril organization"/>
    <property type="evidence" value="ECO:0007669"/>
    <property type="project" value="InterPro"/>
</dbReference>
<feature type="domain" description="COBRA C-terminal" evidence="9">
    <location>
        <begin position="436"/>
        <end position="641"/>
    </location>
</feature>
<dbReference type="EMBL" id="ABEU02000017">
    <property type="protein sequence ID" value="PNR35897.1"/>
    <property type="molecule type" value="Genomic_DNA"/>
</dbReference>
<evidence type="ECO:0000313" key="11">
    <source>
        <dbReference type="EnsemblPlants" id="Pp3c17_6920V3.1"/>
    </source>
</evidence>
<keyword evidence="12" id="KW-1185">Reference proteome</keyword>
<evidence type="ECO:0000259" key="9">
    <source>
        <dbReference type="Pfam" id="PF25079"/>
    </source>
</evidence>
<dbReference type="RefSeq" id="XP_024401458.1">
    <property type="nucleotide sequence ID" value="XM_024545690.2"/>
</dbReference>
<dbReference type="EnsemblPlants" id="Pp3c17_6920V3.4">
    <property type="protein sequence ID" value="Pp3c17_6920V3.4"/>
    <property type="gene ID" value="Pp3c17_6920"/>
</dbReference>
<dbReference type="AlphaFoldDB" id="A0A2K1J2Z2"/>
<dbReference type="InterPro" id="IPR056900">
    <property type="entry name" value="COB_C"/>
</dbReference>
<organism evidence="10">
    <name type="scientific">Physcomitrium patens</name>
    <name type="common">Spreading-leaved earth moss</name>
    <name type="synonym">Physcomitrella patens</name>
    <dbReference type="NCBI Taxonomy" id="3218"/>
    <lineage>
        <taxon>Eukaryota</taxon>
        <taxon>Viridiplantae</taxon>
        <taxon>Streptophyta</taxon>
        <taxon>Embryophyta</taxon>
        <taxon>Bryophyta</taxon>
        <taxon>Bryophytina</taxon>
        <taxon>Bryopsida</taxon>
        <taxon>Funariidae</taxon>
        <taxon>Funariales</taxon>
        <taxon>Funariaceae</taxon>
        <taxon>Physcomitrium</taxon>
    </lineage>
</organism>
<evidence type="ECO:0000313" key="12">
    <source>
        <dbReference type="Proteomes" id="UP000006727"/>
    </source>
</evidence>
<dbReference type="Pfam" id="PF25079">
    <property type="entry name" value="COB_C"/>
    <property type="match status" value="1"/>
</dbReference>
<evidence type="ECO:0000256" key="3">
    <source>
        <dbReference type="ARBA" id="ARBA00022475"/>
    </source>
</evidence>
<dbReference type="STRING" id="3218.A0A2K1J2Z2"/>
<gene>
    <name evidence="11" type="primary">LOC112294816</name>
    <name evidence="10" type="ORF">PHYPA_021747</name>
</gene>
<dbReference type="InterPro" id="IPR008965">
    <property type="entry name" value="CBM2/CBM3_carb-bd_dom_sf"/>
</dbReference>
<sequence length="668" mass="73339">MVAMGGCKVGVGVLLIVLFVMVVSVDGQAPIGPPVVGGPAPTPVPAPAPLDFAPAPEPAPLWPPCDGVDVVYQNTLVEKIYPFLNDTPWLQPYKFSSIVTVTNMGYSTVEGWAIGMNFSNNEILVAADDMHLEDGRLMPVDVSNGTILTQVPAGILKNAIETAGDFGQIRKTFVITGTEFGQNKFSMPKNINITQKGYNCSIAETFFNTTMHTCCSEPNRNVTLTDEEMYLPPEKGNFTITYDVTQAYPGSYLALVTISNDSPWTRLENWNLSWTWQENEFITKMLGATTRAADLDVCLNGLAAKTYQQMDLNKALSCSRSPEIIDLPLGRINDTQVGGITYCCRNGTLWPAVLDPEKSKSAFMLDVMKLPPQSSKINSITPPGNWRLGDGRFQCGKPRRIEPTIFPDPYLSHDTSAFKTWQVTCNETAVKRPRMCCVSFSKYTNESIVPCRTCACGCPKKINPVCDASASSMLLPYSAITTPPLNRTPEILAWAEMNHKVPPNPLPCMDYCGVAINWHIVSNYTGGWSSRMTLFDWSNKTYADWYTVVEMPNAYLGFEKAYSFNATAMPPTNDTAPNTSLLVTGLEGLNYLMAATNLSAGKLQSVFSFTKKTTPNIREADFFPTKIYFNGEECTMPEGFPITAAASMLTSTVVTLVVVVMCSMILFL</sequence>
<evidence type="ECO:0000313" key="10">
    <source>
        <dbReference type="EMBL" id="PNR35897.1"/>
    </source>
</evidence>
<dbReference type="Gramene" id="Pp3c17_6920V3.5">
    <property type="protein sequence ID" value="Pp3c17_6920V3.5"/>
    <property type="gene ID" value="Pp3c17_6920"/>
</dbReference>
<comment type="similarity">
    <text evidence="2">Belongs to the COBRA family.</text>
</comment>
<comment type="subcellular location">
    <subcellularLocation>
        <location evidence="1">Cell membrane</location>
    </subcellularLocation>
</comment>
<evidence type="ECO:0000256" key="7">
    <source>
        <dbReference type="SAM" id="Phobius"/>
    </source>
</evidence>
<dbReference type="GO" id="GO:0005886">
    <property type="term" value="C:plasma membrane"/>
    <property type="evidence" value="ECO:0007669"/>
    <property type="project" value="UniProtKB-SubCell"/>
</dbReference>
<name>A0A2K1J2Z2_PHYPA</name>
<dbReference type="GeneID" id="112294816"/>
<dbReference type="InterPro" id="IPR006918">
    <property type="entry name" value="COBRA_pln"/>
</dbReference>
<reference evidence="10 12" key="1">
    <citation type="journal article" date="2008" name="Science">
        <title>The Physcomitrella genome reveals evolutionary insights into the conquest of land by plants.</title>
        <authorList>
            <person name="Rensing S."/>
            <person name="Lang D."/>
            <person name="Zimmer A."/>
            <person name="Terry A."/>
            <person name="Salamov A."/>
            <person name="Shapiro H."/>
            <person name="Nishiyama T."/>
            <person name="Perroud P.-F."/>
            <person name="Lindquist E."/>
            <person name="Kamisugi Y."/>
            <person name="Tanahashi T."/>
            <person name="Sakakibara K."/>
            <person name="Fujita T."/>
            <person name="Oishi K."/>
            <person name="Shin-I T."/>
            <person name="Kuroki Y."/>
            <person name="Toyoda A."/>
            <person name="Suzuki Y."/>
            <person name="Hashimoto A."/>
            <person name="Yamaguchi K."/>
            <person name="Sugano A."/>
            <person name="Kohara Y."/>
            <person name="Fujiyama A."/>
            <person name="Anterola A."/>
            <person name="Aoki S."/>
            <person name="Ashton N."/>
            <person name="Barbazuk W.B."/>
            <person name="Barker E."/>
            <person name="Bennetzen J."/>
            <person name="Bezanilla M."/>
            <person name="Blankenship R."/>
            <person name="Cho S.H."/>
            <person name="Dutcher S."/>
            <person name="Estelle M."/>
            <person name="Fawcett J.A."/>
            <person name="Gundlach H."/>
            <person name="Hanada K."/>
            <person name="Heyl A."/>
            <person name="Hicks K.A."/>
            <person name="Hugh J."/>
            <person name="Lohr M."/>
            <person name="Mayer K."/>
            <person name="Melkozernov A."/>
            <person name="Murata T."/>
            <person name="Nelson D."/>
            <person name="Pils B."/>
            <person name="Prigge M."/>
            <person name="Reiss B."/>
            <person name="Renner T."/>
            <person name="Rombauts S."/>
            <person name="Rushton P."/>
            <person name="Sanderfoot A."/>
            <person name="Schween G."/>
            <person name="Shiu S.-H."/>
            <person name="Stueber K."/>
            <person name="Theodoulou F.L."/>
            <person name="Tu H."/>
            <person name="Van de Peer Y."/>
            <person name="Verrier P.J."/>
            <person name="Waters E."/>
            <person name="Wood A."/>
            <person name="Yang L."/>
            <person name="Cove D."/>
            <person name="Cuming A."/>
            <person name="Hasebe M."/>
            <person name="Lucas S."/>
            <person name="Mishler D.B."/>
            <person name="Reski R."/>
            <person name="Grigoriev I."/>
            <person name="Quatrano R.S."/>
            <person name="Boore J.L."/>
        </authorList>
    </citation>
    <scope>NUCLEOTIDE SEQUENCE [LARGE SCALE GENOMIC DNA]</scope>
    <source>
        <strain evidence="11 12">cv. Gransden 2004</strain>
    </source>
</reference>
<accession>A0A2K1J2Z2</accession>
<proteinExistence type="inferred from homology"/>
<evidence type="ECO:0000256" key="8">
    <source>
        <dbReference type="SAM" id="SignalP"/>
    </source>
</evidence>
<dbReference type="EnsemblPlants" id="Pp3c17_6920V3.5">
    <property type="protein sequence ID" value="Pp3c17_6920V3.5"/>
    <property type="gene ID" value="Pp3c17_6920"/>
</dbReference>
<evidence type="ECO:0000256" key="2">
    <source>
        <dbReference type="ARBA" id="ARBA00005507"/>
    </source>
</evidence>
<reference evidence="10 12" key="2">
    <citation type="journal article" date="2018" name="Plant J.">
        <title>The Physcomitrella patens chromosome-scale assembly reveals moss genome structure and evolution.</title>
        <authorList>
            <person name="Lang D."/>
            <person name="Ullrich K.K."/>
            <person name="Murat F."/>
            <person name="Fuchs J."/>
            <person name="Jenkins J."/>
            <person name="Haas F.B."/>
            <person name="Piednoel M."/>
            <person name="Gundlach H."/>
            <person name="Van Bel M."/>
            <person name="Meyberg R."/>
            <person name="Vives C."/>
            <person name="Morata J."/>
            <person name="Symeonidi A."/>
            <person name="Hiss M."/>
            <person name="Muchero W."/>
            <person name="Kamisugi Y."/>
            <person name="Saleh O."/>
            <person name="Blanc G."/>
            <person name="Decker E.L."/>
            <person name="van Gessel N."/>
            <person name="Grimwood J."/>
            <person name="Hayes R.D."/>
            <person name="Graham S.W."/>
            <person name="Gunter L.E."/>
            <person name="McDaniel S.F."/>
            <person name="Hoernstein S.N.W."/>
            <person name="Larsson A."/>
            <person name="Li F.W."/>
            <person name="Perroud P.F."/>
            <person name="Phillips J."/>
            <person name="Ranjan P."/>
            <person name="Rokshar D.S."/>
            <person name="Rothfels C.J."/>
            <person name="Schneider L."/>
            <person name="Shu S."/>
            <person name="Stevenson D.W."/>
            <person name="Thummler F."/>
            <person name="Tillich M."/>
            <person name="Villarreal Aguilar J.C."/>
            <person name="Widiez T."/>
            <person name="Wong G.K."/>
            <person name="Wymore A."/>
            <person name="Zhang Y."/>
            <person name="Zimmer A.D."/>
            <person name="Quatrano R.S."/>
            <person name="Mayer K.F.X."/>
            <person name="Goodstein D."/>
            <person name="Casacuberta J.M."/>
            <person name="Vandepoele K."/>
            <person name="Reski R."/>
            <person name="Cuming A.C."/>
            <person name="Tuskan G.A."/>
            <person name="Maumus F."/>
            <person name="Salse J."/>
            <person name="Schmutz J."/>
            <person name="Rensing S.A."/>
        </authorList>
    </citation>
    <scope>NUCLEOTIDE SEQUENCE [LARGE SCALE GENOMIC DNA]</scope>
    <source>
        <strain evidence="11 12">cv. Gransden 2004</strain>
    </source>
</reference>
<keyword evidence="5 7" id="KW-0472">Membrane</keyword>
<feature type="transmembrane region" description="Helical" evidence="7">
    <location>
        <begin position="644"/>
        <end position="667"/>
    </location>
</feature>
<dbReference type="Gramene" id="Pp3c17_6920V3.1">
    <property type="protein sequence ID" value="Pp3c17_6920V3.1"/>
    <property type="gene ID" value="Pp3c17_6920"/>
</dbReference>
<dbReference type="GO" id="GO:0030246">
    <property type="term" value="F:carbohydrate binding"/>
    <property type="evidence" value="ECO:0007669"/>
    <property type="project" value="InterPro"/>
</dbReference>
<keyword evidence="7" id="KW-1133">Transmembrane helix</keyword>
<keyword evidence="7" id="KW-0812">Transmembrane</keyword>
<dbReference type="Pfam" id="PF04833">
    <property type="entry name" value="COBRA"/>
    <property type="match status" value="1"/>
</dbReference>
<feature type="chain" id="PRO_5044576286" description="COBRA C-terminal domain-containing protein" evidence="8">
    <location>
        <begin position="28"/>
        <end position="668"/>
    </location>
</feature>
<dbReference type="EnsemblPlants" id="Pp3c17_6920V3.1">
    <property type="protein sequence ID" value="Pp3c17_6920V3.1"/>
    <property type="gene ID" value="Pp3c17_6920"/>
</dbReference>
<evidence type="ECO:0000256" key="5">
    <source>
        <dbReference type="ARBA" id="ARBA00023136"/>
    </source>
</evidence>
<evidence type="ECO:0000256" key="4">
    <source>
        <dbReference type="ARBA" id="ARBA00022729"/>
    </source>
</evidence>
<dbReference type="OrthoDB" id="2014623at2759"/>
<dbReference type="Gramene" id="Pp3c17_6920V3.3">
    <property type="protein sequence ID" value="Pp3c17_6920V3.3"/>
    <property type="gene ID" value="Pp3c17_6920"/>
</dbReference>
<dbReference type="EnsemblPlants" id="Pp3c17_6920V3.3">
    <property type="protein sequence ID" value="Pp3c17_6920V3.3"/>
    <property type="gene ID" value="Pp3c17_6920"/>
</dbReference>
<dbReference type="PANTHER" id="PTHR31052">
    <property type="entry name" value="COBRA-LIKE PROTEIN 7"/>
    <property type="match status" value="1"/>
</dbReference>
<dbReference type="Gramene" id="Pp3c17_6920V3.4">
    <property type="protein sequence ID" value="Pp3c17_6920V3.4"/>
    <property type="gene ID" value="Pp3c17_6920"/>
</dbReference>
<keyword evidence="6" id="KW-0325">Glycoprotein</keyword>
<keyword evidence="4 8" id="KW-0732">Signal</keyword>
<dbReference type="Proteomes" id="UP000006727">
    <property type="component" value="Chromosome 17"/>
</dbReference>
<dbReference type="SUPFAM" id="SSF49384">
    <property type="entry name" value="Carbohydrate-binding domain"/>
    <property type="match status" value="1"/>
</dbReference>
<keyword evidence="3" id="KW-1003">Cell membrane</keyword>
<evidence type="ECO:0000256" key="6">
    <source>
        <dbReference type="ARBA" id="ARBA00023180"/>
    </source>
</evidence>
<protein>
    <recommendedName>
        <fullName evidence="9">COBRA C-terminal domain-containing protein</fullName>
    </recommendedName>
</protein>
<dbReference type="PaxDb" id="3218-PP1S277_94V6.1"/>
<evidence type="ECO:0000256" key="1">
    <source>
        <dbReference type="ARBA" id="ARBA00004236"/>
    </source>
</evidence>
<reference evidence="11" key="3">
    <citation type="submission" date="2020-12" db="UniProtKB">
        <authorList>
            <consortium name="EnsemblPlants"/>
        </authorList>
    </citation>
    <scope>IDENTIFICATION</scope>
</reference>